<dbReference type="GO" id="GO:0016491">
    <property type="term" value="F:oxidoreductase activity"/>
    <property type="evidence" value="ECO:0007669"/>
    <property type="project" value="UniProtKB-KW"/>
</dbReference>
<evidence type="ECO:0000313" key="5">
    <source>
        <dbReference type="Proteomes" id="UP000186102"/>
    </source>
</evidence>
<dbReference type="InterPro" id="IPR016167">
    <property type="entry name" value="FAD-bd_PCMH_sub1"/>
</dbReference>
<evidence type="ECO:0000256" key="1">
    <source>
        <dbReference type="ARBA" id="ARBA00022630"/>
    </source>
</evidence>
<dbReference type="Pfam" id="PF00941">
    <property type="entry name" value="FAD_binding_5"/>
    <property type="match status" value="1"/>
</dbReference>
<dbReference type="InterPro" id="IPR051312">
    <property type="entry name" value="Diverse_Substr_Oxidored"/>
</dbReference>
<evidence type="ECO:0000259" key="3">
    <source>
        <dbReference type="PROSITE" id="PS51387"/>
    </source>
</evidence>
<dbReference type="SMART" id="SM01092">
    <property type="entry name" value="CO_deh_flav_C"/>
    <property type="match status" value="1"/>
</dbReference>
<accession>A0A1Q8QZB1</accession>
<dbReference type="Gene3D" id="3.30.43.10">
    <property type="entry name" value="Uridine Diphospho-n-acetylenolpyruvylglucosamine Reductase, domain 2"/>
    <property type="match status" value="1"/>
</dbReference>
<feature type="domain" description="FAD-binding PCMH-type" evidence="3">
    <location>
        <begin position="1"/>
        <end position="174"/>
    </location>
</feature>
<proteinExistence type="predicted"/>
<keyword evidence="2" id="KW-0560">Oxidoreductase</keyword>
<name>A0A1Q8QZB1_9FIRM</name>
<keyword evidence="1" id="KW-0285">Flavoprotein</keyword>
<dbReference type="Pfam" id="PF03450">
    <property type="entry name" value="CO_deh_flav_C"/>
    <property type="match status" value="1"/>
</dbReference>
<dbReference type="Proteomes" id="UP000186102">
    <property type="component" value="Unassembled WGS sequence"/>
</dbReference>
<dbReference type="InterPro" id="IPR036683">
    <property type="entry name" value="CO_DH_flav_C_dom_sf"/>
</dbReference>
<dbReference type="InterPro" id="IPR016169">
    <property type="entry name" value="FAD-bd_PCMH_sub2"/>
</dbReference>
<evidence type="ECO:0000256" key="2">
    <source>
        <dbReference type="ARBA" id="ARBA00023002"/>
    </source>
</evidence>
<dbReference type="InterPro" id="IPR005107">
    <property type="entry name" value="CO_DH_flav_C"/>
</dbReference>
<dbReference type="STRING" id="1888891.DSOL_1407"/>
<keyword evidence="5" id="KW-1185">Reference proteome</keyword>
<dbReference type="PROSITE" id="PS51387">
    <property type="entry name" value="FAD_PCMH"/>
    <property type="match status" value="1"/>
</dbReference>
<dbReference type="InterPro" id="IPR036318">
    <property type="entry name" value="FAD-bd_PCMH-like_sf"/>
</dbReference>
<dbReference type="PANTHER" id="PTHR42659:SF9">
    <property type="entry name" value="XANTHINE DEHYDROGENASE FAD-BINDING SUBUNIT XDHB-RELATED"/>
    <property type="match status" value="1"/>
</dbReference>
<sequence length="287" mass="31533">MVQAEIYFRPKSLEKALNYLDEHKDATLWAGGTDLVVKLEHKKVRVSQIIDLKSVNELNFIEDADQIRIGALTTIHDIEVSPVIKREFPLLAEAAHVLGSWQVRTLATVGGNLVTAAPSVETATPILILGGTMIAQSKNGDRIIPAKHFFKGPGKTALIPGEILKEIQLPRLPLDYQSIYLKESLRRSMDIALVSVACVLKLDGDRCQEVRLGLGAVAPVPMRAIKSEESLTEQIMSAELIEKAAKIAADECQPIDDIRANASYRRELVQVLVKRALTSLWKAGAKS</sequence>
<dbReference type="AlphaFoldDB" id="A0A1Q8QZB1"/>
<protein>
    <submittedName>
        <fullName evidence="4">Xanthine dehydrogenase, FAD binding subunit</fullName>
    </submittedName>
</protein>
<organism evidence="4 5">
    <name type="scientific">Desulfosporosinus metallidurans</name>
    <dbReference type="NCBI Taxonomy" id="1888891"/>
    <lineage>
        <taxon>Bacteria</taxon>
        <taxon>Bacillati</taxon>
        <taxon>Bacillota</taxon>
        <taxon>Clostridia</taxon>
        <taxon>Eubacteriales</taxon>
        <taxon>Desulfitobacteriaceae</taxon>
        <taxon>Desulfosporosinus</taxon>
    </lineage>
</organism>
<gene>
    <name evidence="4" type="ORF">DSOL_1407</name>
</gene>
<comment type="caution">
    <text evidence="4">The sequence shown here is derived from an EMBL/GenBank/DDBJ whole genome shotgun (WGS) entry which is preliminary data.</text>
</comment>
<reference evidence="4 5" key="1">
    <citation type="submission" date="2016-09" db="EMBL/GenBank/DDBJ databases">
        <title>Complete genome of Desulfosporosinus sp. OL.</title>
        <authorList>
            <person name="Mardanov A."/>
            <person name="Beletsky A."/>
            <person name="Panova A."/>
            <person name="Karnachuk O."/>
            <person name="Ravin N."/>
        </authorList>
    </citation>
    <scope>NUCLEOTIDE SEQUENCE [LARGE SCALE GENOMIC DNA]</scope>
    <source>
        <strain evidence="4 5">OL</strain>
    </source>
</reference>
<dbReference type="SUPFAM" id="SSF56176">
    <property type="entry name" value="FAD-binding/transporter-associated domain-like"/>
    <property type="match status" value="1"/>
</dbReference>
<dbReference type="Gene3D" id="3.30.390.50">
    <property type="entry name" value="CO dehydrogenase flavoprotein, C-terminal domain"/>
    <property type="match status" value="1"/>
</dbReference>
<dbReference type="GO" id="GO:0071949">
    <property type="term" value="F:FAD binding"/>
    <property type="evidence" value="ECO:0007669"/>
    <property type="project" value="InterPro"/>
</dbReference>
<dbReference type="InterPro" id="IPR002346">
    <property type="entry name" value="Mopterin_DH_FAD-bd"/>
</dbReference>
<dbReference type="InterPro" id="IPR016166">
    <property type="entry name" value="FAD-bd_PCMH"/>
</dbReference>
<dbReference type="SUPFAM" id="SSF55447">
    <property type="entry name" value="CO dehydrogenase flavoprotein C-terminal domain-like"/>
    <property type="match status" value="1"/>
</dbReference>
<dbReference type="Gene3D" id="3.30.465.10">
    <property type="match status" value="1"/>
</dbReference>
<dbReference type="PANTHER" id="PTHR42659">
    <property type="entry name" value="XANTHINE DEHYDROGENASE SUBUNIT C-RELATED"/>
    <property type="match status" value="1"/>
</dbReference>
<evidence type="ECO:0000313" key="4">
    <source>
        <dbReference type="EMBL" id="OLN32656.1"/>
    </source>
</evidence>
<dbReference type="EMBL" id="MLBF01000007">
    <property type="protein sequence ID" value="OLN32656.1"/>
    <property type="molecule type" value="Genomic_DNA"/>
</dbReference>
<dbReference type="RefSeq" id="WP_075364132.1">
    <property type="nucleotide sequence ID" value="NZ_MLBF01000007.1"/>
</dbReference>